<sequence length="234" mass="26463">MPDDFTLEPAEALAARNPIRQLGESNEYRAARQRLLVREYELRRQIESIAAERRGLPAGAVVTKDYRFDGEDGEVSLADLFGGHDAVFVYSYMFGPQRKNPCPMCTGLMNALALRVPAIRENLGIAFVARSPLLRLVEAKRELGMPDLPVYSDVSGDYTRDWVHPEDADIPGANVFRKDGDLIRHFYSSEMTESDPGQDPRDPPEFDPLWHVLDISPAGRRSDWYPSLNWAGRR</sequence>
<reference evidence="1 2" key="1">
    <citation type="submission" date="2019-06" db="EMBL/GenBank/DDBJ databases">
        <authorList>
            <person name="Jiang L."/>
        </authorList>
    </citation>
    <scope>NUCLEOTIDE SEQUENCE [LARGE SCALE GENOMIC DNA]</scope>
    <source>
        <strain evidence="1 2">YIM 48858</strain>
    </source>
</reference>
<protein>
    <submittedName>
        <fullName evidence="1">DUF899 domain-containing protein</fullName>
    </submittedName>
</protein>
<comment type="caution">
    <text evidence="1">The sequence shown here is derived from an EMBL/GenBank/DDBJ whole genome shotgun (WGS) entry which is preliminary data.</text>
</comment>
<proteinExistence type="predicted"/>
<dbReference type="OrthoDB" id="7335590at2"/>
<keyword evidence="2" id="KW-1185">Reference proteome</keyword>
<evidence type="ECO:0000313" key="1">
    <source>
        <dbReference type="EMBL" id="TNC64904.1"/>
    </source>
</evidence>
<dbReference type="InterPro" id="IPR010296">
    <property type="entry name" value="DUF899_thioredox"/>
</dbReference>
<dbReference type="InterPro" id="IPR036249">
    <property type="entry name" value="Thioredoxin-like_sf"/>
</dbReference>
<dbReference type="Pfam" id="PF05988">
    <property type="entry name" value="DUF899"/>
    <property type="match status" value="1"/>
</dbReference>
<dbReference type="RefSeq" id="WP_139083129.1">
    <property type="nucleotide sequence ID" value="NZ_VDFV01000041.1"/>
</dbReference>
<dbReference type="AlphaFoldDB" id="A0A5C4N8I5"/>
<evidence type="ECO:0000313" key="2">
    <source>
        <dbReference type="Proteomes" id="UP000305709"/>
    </source>
</evidence>
<dbReference type="SUPFAM" id="SSF52833">
    <property type="entry name" value="Thioredoxin-like"/>
    <property type="match status" value="1"/>
</dbReference>
<accession>A0A5C4N8I5</accession>
<organism evidence="1 2">
    <name type="scientific">Rubellimicrobium roseum</name>
    <dbReference type="NCBI Taxonomy" id="687525"/>
    <lineage>
        <taxon>Bacteria</taxon>
        <taxon>Pseudomonadati</taxon>
        <taxon>Pseudomonadota</taxon>
        <taxon>Alphaproteobacteria</taxon>
        <taxon>Rhodobacterales</taxon>
        <taxon>Roseobacteraceae</taxon>
        <taxon>Rubellimicrobium</taxon>
    </lineage>
</organism>
<gene>
    <name evidence="1" type="ORF">FHG71_18220</name>
</gene>
<dbReference type="Proteomes" id="UP000305709">
    <property type="component" value="Unassembled WGS sequence"/>
</dbReference>
<dbReference type="EMBL" id="VDFV01000041">
    <property type="protein sequence ID" value="TNC64904.1"/>
    <property type="molecule type" value="Genomic_DNA"/>
</dbReference>
<name>A0A5C4N8I5_9RHOB</name>